<keyword evidence="2" id="KW-1185">Reference proteome</keyword>
<accession>A0A1I5XIC5</accession>
<evidence type="ECO:0000313" key="2">
    <source>
        <dbReference type="Proteomes" id="UP000182624"/>
    </source>
</evidence>
<evidence type="ECO:0000313" key="1">
    <source>
        <dbReference type="EMBL" id="SFQ31712.1"/>
    </source>
</evidence>
<sequence length="28" mass="3376">LRSDCFDSVINYTFERVQTEFDKFVDSN</sequence>
<dbReference type="AlphaFoldDB" id="A0A1I5XIC5"/>
<dbReference type="EMBL" id="FOXO01000033">
    <property type="protein sequence ID" value="SFQ31712.1"/>
    <property type="molecule type" value="Genomic_DNA"/>
</dbReference>
<feature type="non-terminal residue" evidence="1">
    <location>
        <position position="1"/>
    </location>
</feature>
<protein>
    <submittedName>
        <fullName evidence="1">Uncharacterized protein</fullName>
    </submittedName>
</protein>
<dbReference type="Proteomes" id="UP000182624">
    <property type="component" value="Unassembled WGS sequence"/>
</dbReference>
<name>A0A1I5XIC5_9FIRM</name>
<proteinExistence type="predicted"/>
<gene>
    <name evidence="1" type="ORF">SAMN04487928_1331</name>
</gene>
<organism evidence="1 2">
    <name type="scientific">Butyrivibrio proteoclasticus</name>
    <dbReference type="NCBI Taxonomy" id="43305"/>
    <lineage>
        <taxon>Bacteria</taxon>
        <taxon>Bacillati</taxon>
        <taxon>Bacillota</taxon>
        <taxon>Clostridia</taxon>
        <taxon>Lachnospirales</taxon>
        <taxon>Lachnospiraceae</taxon>
        <taxon>Butyrivibrio</taxon>
    </lineage>
</organism>
<reference evidence="2" key="1">
    <citation type="submission" date="2016-10" db="EMBL/GenBank/DDBJ databases">
        <authorList>
            <person name="Varghese N."/>
            <person name="Submissions S."/>
        </authorList>
    </citation>
    <scope>NUCLEOTIDE SEQUENCE [LARGE SCALE GENOMIC DNA]</scope>
    <source>
        <strain evidence="2">P18</strain>
    </source>
</reference>